<dbReference type="OrthoDB" id="6426556at2759"/>
<dbReference type="EMBL" id="BGPR01009254">
    <property type="protein sequence ID" value="GBN38877.1"/>
    <property type="molecule type" value="Genomic_DNA"/>
</dbReference>
<protein>
    <recommendedName>
        <fullName evidence="1">DUF7041 domain-containing protein</fullName>
    </recommendedName>
</protein>
<comment type="caution">
    <text evidence="2">The sequence shown here is derived from an EMBL/GenBank/DDBJ whole genome shotgun (WGS) entry which is preliminary data.</text>
</comment>
<dbReference type="PANTHER" id="PTHR33327:SF3">
    <property type="entry name" value="RNA-DIRECTED DNA POLYMERASE"/>
    <property type="match status" value="1"/>
</dbReference>
<dbReference type="Proteomes" id="UP000499080">
    <property type="component" value="Unassembled WGS sequence"/>
</dbReference>
<evidence type="ECO:0000313" key="3">
    <source>
        <dbReference type="Proteomes" id="UP000499080"/>
    </source>
</evidence>
<evidence type="ECO:0000313" key="2">
    <source>
        <dbReference type="EMBL" id="GBN38877.1"/>
    </source>
</evidence>
<accession>A0A4Y2NLI8</accession>
<gene>
    <name evidence="2" type="ORF">AVEN_167692_1</name>
</gene>
<proteinExistence type="predicted"/>
<dbReference type="Pfam" id="PF23055">
    <property type="entry name" value="DUF7041"/>
    <property type="match status" value="1"/>
</dbReference>
<dbReference type="InterPro" id="IPR055469">
    <property type="entry name" value="DUF7041"/>
</dbReference>
<dbReference type="AlphaFoldDB" id="A0A4Y2NLI8"/>
<reference evidence="2 3" key="1">
    <citation type="journal article" date="2019" name="Sci. Rep.">
        <title>Orb-weaving spider Araneus ventricosus genome elucidates the spidroin gene catalogue.</title>
        <authorList>
            <person name="Kono N."/>
            <person name="Nakamura H."/>
            <person name="Ohtoshi R."/>
            <person name="Moran D.A.P."/>
            <person name="Shinohara A."/>
            <person name="Yoshida Y."/>
            <person name="Fujiwara M."/>
            <person name="Mori M."/>
            <person name="Tomita M."/>
            <person name="Arakawa K."/>
        </authorList>
    </citation>
    <scope>NUCLEOTIDE SEQUENCE [LARGE SCALE GENOMIC DNA]</scope>
</reference>
<sequence>MLEETDVLKSELARVAFRATLFWEINPDLWFIHLESQFKLSGISADETKFHAVVAGLDAKVISYISDIVRNPPRDSKYDALKSRILTHFSHSESSKLRLFLQDLQLGDKRPSQLLQDMRNLAAGNIDDDVLKSIFQRQCNKSYQSHMIS</sequence>
<evidence type="ECO:0000259" key="1">
    <source>
        <dbReference type="Pfam" id="PF23055"/>
    </source>
</evidence>
<keyword evidence="3" id="KW-1185">Reference proteome</keyword>
<organism evidence="2 3">
    <name type="scientific">Araneus ventricosus</name>
    <name type="common">Orbweaver spider</name>
    <name type="synonym">Epeira ventricosa</name>
    <dbReference type="NCBI Taxonomy" id="182803"/>
    <lineage>
        <taxon>Eukaryota</taxon>
        <taxon>Metazoa</taxon>
        <taxon>Ecdysozoa</taxon>
        <taxon>Arthropoda</taxon>
        <taxon>Chelicerata</taxon>
        <taxon>Arachnida</taxon>
        <taxon>Araneae</taxon>
        <taxon>Araneomorphae</taxon>
        <taxon>Entelegynae</taxon>
        <taxon>Araneoidea</taxon>
        <taxon>Araneidae</taxon>
        <taxon>Araneus</taxon>
    </lineage>
</organism>
<feature type="domain" description="DUF7041" evidence="1">
    <location>
        <begin position="22"/>
        <end position="101"/>
    </location>
</feature>
<name>A0A4Y2NLI8_ARAVE</name>
<dbReference type="PANTHER" id="PTHR33327">
    <property type="entry name" value="ENDONUCLEASE"/>
    <property type="match status" value="1"/>
</dbReference>